<dbReference type="Gene3D" id="2.60.120.330">
    <property type="entry name" value="B-lactam Antibiotic, Isopenicillin N Synthase, Chain"/>
    <property type="match status" value="1"/>
</dbReference>
<evidence type="ECO:0000256" key="2">
    <source>
        <dbReference type="ARBA" id="ARBA00023004"/>
    </source>
</evidence>
<dbReference type="InterPro" id="IPR044861">
    <property type="entry name" value="IPNS-like_FE2OG_OXY"/>
</dbReference>
<dbReference type="InterPro" id="IPR027443">
    <property type="entry name" value="IPNS-like_sf"/>
</dbReference>
<keyword evidence="1" id="KW-0479">Metal-binding</keyword>
<keyword evidence="5" id="KW-1185">Reference proteome</keyword>
<sequence>MAKPSFQRLGTSIHDVLIANIGDIIEIINSTQTSQINILLHRCLPWAERRFGGWSSCGDREGRQAEVCVDELRRVHENLLLRKTGREEAHGKPQAIEASNGRKFMKSVAATLLELMAKNLGVAPEFSTIFQDRPQGVNDVERLHIKKGGKWFPVKPLPDARIANIGDIIEILSNSVYKSAEHRAIINVKEERFSIAAFRGPREDSVVGPLAEIVKGGKPKYVSMSYGEFMKTYFSAKLEGRRLMESLKL</sequence>
<name>A0AAV8RWZ2_ENSVE</name>
<dbReference type="InterPro" id="IPR050295">
    <property type="entry name" value="Plant_2OG-oxidoreductases"/>
</dbReference>
<dbReference type="EMBL" id="JAQQAF010000001">
    <property type="protein sequence ID" value="KAJ8511665.1"/>
    <property type="molecule type" value="Genomic_DNA"/>
</dbReference>
<dbReference type="SUPFAM" id="SSF51197">
    <property type="entry name" value="Clavaminate synthase-like"/>
    <property type="match status" value="1"/>
</dbReference>
<dbReference type="GO" id="GO:0046872">
    <property type="term" value="F:metal ion binding"/>
    <property type="evidence" value="ECO:0007669"/>
    <property type="project" value="UniProtKB-KW"/>
</dbReference>
<dbReference type="AlphaFoldDB" id="A0AAV8RWZ2"/>
<accession>A0AAV8RWZ2</accession>
<evidence type="ECO:0000259" key="3">
    <source>
        <dbReference type="Pfam" id="PF03171"/>
    </source>
</evidence>
<gene>
    <name evidence="4" type="ORF">OPV22_002099</name>
</gene>
<feature type="domain" description="Isopenicillin N synthase-like Fe(2+) 2OG dioxygenase" evidence="3">
    <location>
        <begin position="130"/>
        <end position="201"/>
    </location>
</feature>
<reference evidence="4 5" key="1">
    <citation type="submission" date="2022-12" db="EMBL/GenBank/DDBJ databases">
        <title>Chromosome-scale assembly of the Ensete ventricosum genome.</title>
        <authorList>
            <person name="Dussert Y."/>
            <person name="Stocks J."/>
            <person name="Wendawek A."/>
            <person name="Woldeyes F."/>
            <person name="Nichols R.A."/>
            <person name="Borrell J.S."/>
        </authorList>
    </citation>
    <scope>NUCLEOTIDE SEQUENCE [LARGE SCALE GENOMIC DNA]</scope>
    <source>
        <strain evidence="5">cv. Maze</strain>
        <tissue evidence="4">Seeds</tissue>
    </source>
</reference>
<comment type="caution">
    <text evidence="4">The sequence shown here is derived from an EMBL/GenBank/DDBJ whole genome shotgun (WGS) entry which is preliminary data.</text>
</comment>
<proteinExistence type="predicted"/>
<evidence type="ECO:0000256" key="1">
    <source>
        <dbReference type="ARBA" id="ARBA00022723"/>
    </source>
</evidence>
<dbReference type="Pfam" id="PF03171">
    <property type="entry name" value="2OG-FeII_Oxy"/>
    <property type="match status" value="1"/>
</dbReference>
<dbReference type="Proteomes" id="UP001222027">
    <property type="component" value="Unassembled WGS sequence"/>
</dbReference>
<dbReference type="PANTHER" id="PTHR47991">
    <property type="entry name" value="OXOGLUTARATE/IRON-DEPENDENT DIOXYGENASE"/>
    <property type="match status" value="1"/>
</dbReference>
<keyword evidence="2" id="KW-0408">Iron</keyword>
<organism evidence="4 5">
    <name type="scientific">Ensete ventricosum</name>
    <name type="common">Abyssinian banana</name>
    <name type="synonym">Musa ensete</name>
    <dbReference type="NCBI Taxonomy" id="4639"/>
    <lineage>
        <taxon>Eukaryota</taxon>
        <taxon>Viridiplantae</taxon>
        <taxon>Streptophyta</taxon>
        <taxon>Embryophyta</taxon>
        <taxon>Tracheophyta</taxon>
        <taxon>Spermatophyta</taxon>
        <taxon>Magnoliopsida</taxon>
        <taxon>Liliopsida</taxon>
        <taxon>Zingiberales</taxon>
        <taxon>Musaceae</taxon>
        <taxon>Ensete</taxon>
    </lineage>
</organism>
<evidence type="ECO:0000313" key="4">
    <source>
        <dbReference type="EMBL" id="KAJ8511665.1"/>
    </source>
</evidence>
<protein>
    <recommendedName>
        <fullName evidence="3">Isopenicillin N synthase-like Fe(2+) 2OG dioxygenase domain-containing protein</fullName>
    </recommendedName>
</protein>
<evidence type="ECO:0000313" key="5">
    <source>
        <dbReference type="Proteomes" id="UP001222027"/>
    </source>
</evidence>